<gene>
    <name evidence="6" type="ORF">SAMN05216268_14120</name>
</gene>
<feature type="DNA-binding region" description="H-T-H motif" evidence="4">
    <location>
        <begin position="29"/>
        <end position="48"/>
    </location>
</feature>
<dbReference type="RefSeq" id="WP_073450161.1">
    <property type="nucleotide sequence ID" value="NZ_FRBK01000041.1"/>
</dbReference>
<dbReference type="Gene3D" id="1.10.10.60">
    <property type="entry name" value="Homeodomain-like"/>
    <property type="match status" value="1"/>
</dbReference>
<dbReference type="PROSITE" id="PS50977">
    <property type="entry name" value="HTH_TETR_2"/>
    <property type="match status" value="1"/>
</dbReference>
<dbReference type="AlphaFoldDB" id="A0A9X8R0F5"/>
<dbReference type="SUPFAM" id="SSF48498">
    <property type="entry name" value="Tetracyclin repressor-like, C-terminal domain"/>
    <property type="match status" value="1"/>
</dbReference>
<feature type="domain" description="HTH tetR-type" evidence="5">
    <location>
        <begin position="6"/>
        <end position="66"/>
    </location>
</feature>
<reference evidence="7" key="1">
    <citation type="submission" date="2016-11" db="EMBL/GenBank/DDBJ databases">
        <authorList>
            <person name="Jaros S."/>
            <person name="Januszkiewicz K."/>
            <person name="Wedrychowicz H."/>
        </authorList>
    </citation>
    <scope>NUCLEOTIDE SEQUENCE [LARGE SCALE GENOMIC DNA]</scope>
    <source>
        <strain evidence="7">CGMCC 4.3555</strain>
    </source>
</reference>
<dbReference type="Gene3D" id="1.10.357.10">
    <property type="entry name" value="Tetracycline Repressor, domain 2"/>
    <property type="match status" value="1"/>
</dbReference>
<protein>
    <submittedName>
        <fullName evidence="6">Transcriptional regulator, TetR family</fullName>
    </submittedName>
</protein>
<dbReference type="PANTHER" id="PTHR47506:SF1">
    <property type="entry name" value="HTH-TYPE TRANSCRIPTIONAL REGULATOR YJDC"/>
    <property type="match status" value="1"/>
</dbReference>
<evidence type="ECO:0000313" key="6">
    <source>
        <dbReference type="EMBL" id="SHN33982.1"/>
    </source>
</evidence>
<evidence type="ECO:0000313" key="7">
    <source>
        <dbReference type="Proteomes" id="UP000184388"/>
    </source>
</evidence>
<proteinExistence type="predicted"/>
<dbReference type="SUPFAM" id="SSF46689">
    <property type="entry name" value="Homeodomain-like"/>
    <property type="match status" value="1"/>
</dbReference>
<evidence type="ECO:0000259" key="5">
    <source>
        <dbReference type="PROSITE" id="PS50977"/>
    </source>
</evidence>
<evidence type="ECO:0000256" key="3">
    <source>
        <dbReference type="ARBA" id="ARBA00023163"/>
    </source>
</evidence>
<dbReference type="Pfam" id="PF16925">
    <property type="entry name" value="TetR_C_13"/>
    <property type="match status" value="1"/>
</dbReference>
<dbReference type="InterPro" id="IPR011075">
    <property type="entry name" value="TetR_C"/>
</dbReference>
<keyword evidence="1" id="KW-0805">Transcription regulation</keyword>
<accession>A0A9X8R0F5</accession>
<organism evidence="6 7">
    <name type="scientific">Streptomyces yunnanensis</name>
    <dbReference type="NCBI Taxonomy" id="156453"/>
    <lineage>
        <taxon>Bacteria</taxon>
        <taxon>Bacillati</taxon>
        <taxon>Actinomycetota</taxon>
        <taxon>Actinomycetes</taxon>
        <taxon>Kitasatosporales</taxon>
        <taxon>Streptomycetaceae</taxon>
        <taxon>Streptomyces</taxon>
    </lineage>
</organism>
<sequence length="194" mass="21107">MTRQRGFATDEALLKIMQIFWVKGYEATSIADLCEATGLGRGSLYAAFGSKQEAYERSLRHYVESTNRHLRDQLARQVPVRQAVRDLLLDRVDGSLTDAERPGCLLVGAIVERVAQDESAARIARDAITATLAAFASALHSARAAGEIPYETDVDAVSGFLTTMVQGLRIMSISVPDRELLVSIIDAALTALPE</sequence>
<dbReference type="EMBL" id="FRBK01000041">
    <property type="protein sequence ID" value="SHN33982.1"/>
    <property type="molecule type" value="Genomic_DNA"/>
</dbReference>
<dbReference type="InterPro" id="IPR036271">
    <property type="entry name" value="Tet_transcr_reg_TetR-rel_C_sf"/>
</dbReference>
<keyword evidence="2 4" id="KW-0238">DNA-binding</keyword>
<dbReference type="Proteomes" id="UP000184388">
    <property type="component" value="Unassembled WGS sequence"/>
</dbReference>
<name>A0A9X8R0F5_9ACTN</name>
<dbReference type="Pfam" id="PF00440">
    <property type="entry name" value="TetR_N"/>
    <property type="match status" value="1"/>
</dbReference>
<dbReference type="InterPro" id="IPR001647">
    <property type="entry name" value="HTH_TetR"/>
</dbReference>
<evidence type="ECO:0000256" key="4">
    <source>
        <dbReference type="PROSITE-ProRule" id="PRU00335"/>
    </source>
</evidence>
<evidence type="ECO:0000256" key="1">
    <source>
        <dbReference type="ARBA" id="ARBA00023015"/>
    </source>
</evidence>
<dbReference type="InterPro" id="IPR009057">
    <property type="entry name" value="Homeodomain-like_sf"/>
</dbReference>
<evidence type="ECO:0000256" key="2">
    <source>
        <dbReference type="ARBA" id="ARBA00023125"/>
    </source>
</evidence>
<comment type="caution">
    <text evidence="6">The sequence shown here is derived from an EMBL/GenBank/DDBJ whole genome shotgun (WGS) entry which is preliminary data.</text>
</comment>
<keyword evidence="3" id="KW-0804">Transcription</keyword>
<dbReference type="GO" id="GO:0003677">
    <property type="term" value="F:DNA binding"/>
    <property type="evidence" value="ECO:0007669"/>
    <property type="project" value="UniProtKB-UniRule"/>
</dbReference>
<dbReference type="PANTHER" id="PTHR47506">
    <property type="entry name" value="TRANSCRIPTIONAL REGULATORY PROTEIN"/>
    <property type="match status" value="1"/>
</dbReference>